<dbReference type="EC" id="3.1.26.4" evidence="13"/>
<keyword evidence="11" id="KW-0464">Manganese</keyword>
<dbReference type="CDD" id="cd07182">
    <property type="entry name" value="RNase_HII_bacteria_HII_like"/>
    <property type="match status" value="1"/>
</dbReference>
<dbReference type="Gene3D" id="3.30.420.10">
    <property type="entry name" value="Ribonuclease H-like superfamily/Ribonuclease H"/>
    <property type="match status" value="1"/>
</dbReference>
<sequence length="183" mass="20472">MKNILPTFEYELEILRGGEIVIAGVDEVGRGALAGPIVAAAVVFENYQKLRPKLRGIRDSKTLTAKQREEFDKIIKSFATDFAFGQAMPYEIDKHGIGAANILAFKRALDGLTNCDFALIDGRRFRGFEYGYRCLIKGDSKSISIAAASIIAKVFRDSLMAKLHKEFEIYNFAKNFGYGTKYH</sequence>
<comment type="similarity">
    <text evidence="5 13">Belongs to the RNase HII family.</text>
</comment>
<evidence type="ECO:0000256" key="8">
    <source>
        <dbReference type="ARBA" id="ARBA00022723"/>
    </source>
</evidence>
<evidence type="ECO:0000256" key="4">
    <source>
        <dbReference type="ARBA" id="ARBA00004496"/>
    </source>
</evidence>
<dbReference type="GO" id="GO:0004523">
    <property type="term" value="F:RNA-DNA hybrid ribonuclease activity"/>
    <property type="evidence" value="ECO:0007669"/>
    <property type="project" value="UniProtKB-UniRule"/>
</dbReference>
<comment type="caution">
    <text evidence="15">The sequence shown here is derived from an EMBL/GenBank/DDBJ whole genome shotgun (WGS) entry which is preliminary data.</text>
</comment>
<dbReference type="PANTHER" id="PTHR10954">
    <property type="entry name" value="RIBONUCLEASE H2 SUBUNIT A"/>
    <property type="match status" value="1"/>
</dbReference>
<evidence type="ECO:0000256" key="3">
    <source>
        <dbReference type="ARBA" id="ARBA00004065"/>
    </source>
</evidence>
<keyword evidence="8 12" id="KW-0479">Metal-binding</keyword>
<evidence type="ECO:0000259" key="14">
    <source>
        <dbReference type="PROSITE" id="PS51975"/>
    </source>
</evidence>
<evidence type="ECO:0000256" key="10">
    <source>
        <dbReference type="ARBA" id="ARBA00022801"/>
    </source>
</evidence>
<dbReference type="GO" id="GO:0006298">
    <property type="term" value="P:mismatch repair"/>
    <property type="evidence" value="ECO:0007669"/>
    <property type="project" value="TreeGrafter"/>
</dbReference>
<gene>
    <name evidence="15" type="ORF">COV40_02115</name>
</gene>
<comment type="cofactor">
    <cofactor evidence="12">
        <name>Mn(2+)</name>
        <dbReference type="ChEBI" id="CHEBI:29035"/>
    </cofactor>
    <cofactor evidence="12">
        <name>Mg(2+)</name>
        <dbReference type="ChEBI" id="CHEBI:18420"/>
    </cofactor>
    <text evidence="12">Manganese or magnesium. Binds 1 divalent metal ion per monomer in the absence of substrate. May bind a second metal ion after substrate binding.</text>
</comment>
<dbReference type="InterPro" id="IPR024567">
    <property type="entry name" value="RNase_HII/HIII_dom"/>
</dbReference>
<feature type="binding site" evidence="12">
    <location>
        <position position="27"/>
    </location>
    <ligand>
        <name>a divalent metal cation</name>
        <dbReference type="ChEBI" id="CHEBI:60240"/>
    </ligand>
</feature>
<dbReference type="InterPro" id="IPR036397">
    <property type="entry name" value="RNaseH_sf"/>
</dbReference>
<dbReference type="InterPro" id="IPR022898">
    <property type="entry name" value="RNase_HII"/>
</dbReference>
<organism evidence="15 16">
    <name type="scientific">Candidatus Berkelbacteria bacterium CG11_big_fil_rev_8_21_14_0_20_42_15</name>
    <dbReference type="NCBI Taxonomy" id="1974517"/>
    <lineage>
        <taxon>Bacteria</taxon>
        <taxon>Candidatus Berkelbacteria</taxon>
    </lineage>
</organism>
<dbReference type="NCBIfam" id="NF000595">
    <property type="entry name" value="PRK00015.1-3"/>
    <property type="match status" value="1"/>
</dbReference>
<dbReference type="InterPro" id="IPR012337">
    <property type="entry name" value="RNaseH-like_sf"/>
</dbReference>
<evidence type="ECO:0000256" key="6">
    <source>
        <dbReference type="ARBA" id="ARBA00022490"/>
    </source>
</evidence>
<evidence type="ECO:0000256" key="7">
    <source>
        <dbReference type="ARBA" id="ARBA00022722"/>
    </source>
</evidence>
<keyword evidence="7 12" id="KW-0540">Nuclease</keyword>
<comment type="function">
    <text evidence="3 13">Endonuclease that specifically degrades the RNA of RNA-DNA hybrids.</text>
</comment>
<dbReference type="GO" id="GO:0005737">
    <property type="term" value="C:cytoplasm"/>
    <property type="evidence" value="ECO:0007669"/>
    <property type="project" value="UniProtKB-SubCell"/>
</dbReference>
<dbReference type="GO" id="GO:0032299">
    <property type="term" value="C:ribonuclease H2 complex"/>
    <property type="evidence" value="ECO:0007669"/>
    <property type="project" value="TreeGrafter"/>
</dbReference>
<feature type="binding site" evidence="12">
    <location>
        <position position="26"/>
    </location>
    <ligand>
        <name>a divalent metal cation</name>
        <dbReference type="ChEBI" id="CHEBI:60240"/>
    </ligand>
</feature>
<evidence type="ECO:0000256" key="9">
    <source>
        <dbReference type="ARBA" id="ARBA00022759"/>
    </source>
</evidence>
<dbReference type="GO" id="GO:0043137">
    <property type="term" value="P:DNA replication, removal of RNA primer"/>
    <property type="evidence" value="ECO:0007669"/>
    <property type="project" value="TreeGrafter"/>
</dbReference>
<evidence type="ECO:0000256" key="2">
    <source>
        <dbReference type="ARBA" id="ARBA00001946"/>
    </source>
</evidence>
<evidence type="ECO:0000313" key="16">
    <source>
        <dbReference type="Proteomes" id="UP000231154"/>
    </source>
</evidence>
<dbReference type="SUPFAM" id="SSF53098">
    <property type="entry name" value="Ribonuclease H-like"/>
    <property type="match status" value="1"/>
</dbReference>
<evidence type="ECO:0000256" key="5">
    <source>
        <dbReference type="ARBA" id="ARBA00007383"/>
    </source>
</evidence>
<name>A0A2H0PYZ6_9BACT</name>
<keyword evidence="6" id="KW-0963">Cytoplasm</keyword>
<protein>
    <recommendedName>
        <fullName evidence="13">Ribonuclease</fullName>
        <ecNumber evidence="13">3.1.26.4</ecNumber>
    </recommendedName>
</protein>
<comment type="cofactor">
    <cofactor evidence="2">
        <name>Mg(2+)</name>
        <dbReference type="ChEBI" id="CHEBI:18420"/>
    </cofactor>
</comment>
<evidence type="ECO:0000313" key="15">
    <source>
        <dbReference type="EMBL" id="PIR27207.1"/>
    </source>
</evidence>
<dbReference type="GO" id="GO:0003723">
    <property type="term" value="F:RNA binding"/>
    <property type="evidence" value="ECO:0007669"/>
    <property type="project" value="UniProtKB-UniRule"/>
</dbReference>
<dbReference type="PROSITE" id="PS51975">
    <property type="entry name" value="RNASE_H_2"/>
    <property type="match status" value="1"/>
</dbReference>
<evidence type="ECO:0000256" key="13">
    <source>
        <dbReference type="RuleBase" id="RU003515"/>
    </source>
</evidence>
<dbReference type="Proteomes" id="UP000231154">
    <property type="component" value="Unassembled WGS sequence"/>
</dbReference>
<evidence type="ECO:0000256" key="12">
    <source>
        <dbReference type="PROSITE-ProRule" id="PRU01319"/>
    </source>
</evidence>
<feature type="binding site" evidence="12">
    <location>
        <position position="121"/>
    </location>
    <ligand>
        <name>a divalent metal cation</name>
        <dbReference type="ChEBI" id="CHEBI:60240"/>
    </ligand>
</feature>
<evidence type="ECO:0000256" key="11">
    <source>
        <dbReference type="ARBA" id="ARBA00023211"/>
    </source>
</evidence>
<keyword evidence="10 12" id="KW-0378">Hydrolase</keyword>
<keyword evidence="9 12" id="KW-0255">Endonuclease</keyword>
<evidence type="ECO:0000256" key="1">
    <source>
        <dbReference type="ARBA" id="ARBA00000077"/>
    </source>
</evidence>
<dbReference type="EMBL" id="PCXF01000061">
    <property type="protein sequence ID" value="PIR27207.1"/>
    <property type="molecule type" value="Genomic_DNA"/>
</dbReference>
<dbReference type="PANTHER" id="PTHR10954:SF18">
    <property type="entry name" value="RIBONUCLEASE HII"/>
    <property type="match status" value="1"/>
</dbReference>
<accession>A0A2H0PYZ6</accession>
<dbReference type="InterPro" id="IPR001352">
    <property type="entry name" value="RNase_HII/HIII"/>
</dbReference>
<comment type="catalytic activity">
    <reaction evidence="1 12 13">
        <text>Endonucleolytic cleavage to 5'-phosphomonoester.</text>
        <dbReference type="EC" id="3.1.26.4"/>
    </reaction>
</comment>
<feature type="non-terminal residue" evidence="15">
    <location>
        <position position="183"/>
    </location>
</feature>
<proteinExistence type="inferred from homology"/>
<dbReference type="AlphaFoldDB" id="A0A2H0PYZ6"/>
<comment type="subcellular location">
    <subcellularLocation>
        <location evidence="4">Cytoplasm</location>
    </subcellularLocation>
</comment>
<dbReference type="Pfam" id="PF01351">
    <property type="entry name" value="RNase_HII"/>
    <property type="match status" value="1"/>
</dbReference>
<reference evidence="15 16" key="1">
    <citation type="submission" date="2017-09" db="EMBL/GenBank/DDBJ databases">
        <title>Depth-based differentiation of microbial function through sediment-hosted aquifers and enrichment of novel symbionts in the deep terrestrial subsurface.</title>
        <authorList>
            <person name="Probst A.J."/>
            <person name="Ladd B."/>
            <person name="Jarett J.K."/>
            <person name="Geller-Mcgrath D.E."/>
            <person name="Sieber C.M."/>
            <person name="Emerson J.B."/>
            <person name="Anantharaman K."/>
            <person name="Thomas B.C."/>
            <person name="Malmstrom R."/>
            <person name="Stieglmeier M."/>
            <person name="Klingl A."/>
            <person name="Woyke T."/>
            <person name="Ryan C.M."/>
            <person name="Banfield J.F."/>
        </authorList>
    </citation>
    <scope>NUCLEOTIDE SEQUENCE [LARGE SCALE GENOMIC DNA]</scope>
    <source>
        <strain evidence="15">CG11_big_fil_rev_8_21_14_0_20_42_15</strain>
    </source>
</reference>
<dbReference type="GO" id="GO:0046872">
    <property type="term" value="F:metal ion binding"/>
    <property type="evidence" value="ECO:0007669"/>
    <property type="project" value="UniProtKB-KW"/>
</dbReference>
<feature type="domain" description="RNase H type-2" evidence="14">
    <location>
        <begin position="20"/>
        <end position="183"/>
    </location>
</feature>